<evidence type="ECO:0000256" key="6">
    <source>
        <dbReference type="ARBA" id="ARBA00022723"/>
    </source>
</evidence>
<feature type="active site" evidence="12">
    <location>
        <position position="145"/>
    </location>
</feature>
<dbReference type="HAMAP" id="MF_00188">
    <property type="entry name" value="Pept_M48_protease_HtpX"/>
    <property type="match status" value="1"/>
</dbReference>
<comment type="subcellular location">
    <subcellularLocation>
        <location evidence="1 12">Cell membrane</location>
        <topology evidence="1 12">Multi-pass membrane protein</topology>
    </subcellularLocation>
</comment>
<keyword evidence="11 12" id="KW-0472">Membrane</keyword>
<dbReference type="InterPro" id="IPR001915">
    <property type="entry name" value="Peptidase_M48"/>
</dbReference>
<accession>A0ABT1ZNM5</accession>
<evidence type="ECO:0000256" key="5">
    <source>
        <dbReference type="ARBA" id="ARBA00022692"/>
    </source>
</evidence>
<dbReference type="NCBIfam" id="NF003965">
    <property type="entry name" value="PRK05457.1"/>
    <property type="match status" value="1"/>
</dbReference>
<evidence type="ECO:0000259" key="13">
    <source>
        <dbReference type="Pfam" id="PF01435"/>
    </source>
</evidence>
<dbReference type="EMBL" id="JANUGW010000004">
    <property type="protein sequence ID" value="MCS0581518.1"/>
    <property type="molecule type" value="Genomic_DNA"/>
</dbReference>
<organism evidence="14 15">
    <name type="scientific">Massilia pinisoli</name>
    <dbReference type="NCBI Taxonomy" id="1772194"/>
    <lineage>
        <taxon>Bacteria</taxon>
        <taxon>Pseudomonadati</taxon>
        <taxon>Pseudomonadota</taxon>
        <taxon>Betaproteobacteria</taxon>
        <taxon>Burkholderiales</taxon>
        <taxon>Oxalobacteraceae</taxon>
        <taxon>Telluria group</taxon>
        <taxon>Massilia</taxon>
    </lineage>
</organism>
<dbReference type="Gene3D" id="3.30.2010.10">
    <property type="entry name" value="Metalloproteases ('zincins'), catalytic domain"/>
    <property type="match status" value="1"/>
</dbReference>
<evidence type="ECO:0000256" key="1">
    <source>
        <dbReference type="ARBA" id="ARBA00004651"/>
    </source>
</evidence>
<keyword evidence="3 12" id="KW-1003">Cell membrane</keyword>
<gene>
    <name evidence="12 14" type="primary">htpX</name>
    <name evidence="14" type="ORF">NX784_07935</name>
</gene>
<keyword evidence="4 12" id="KW-0645">Protease</keyword>
<evidence type="ECO:0000256" key="11">
    <source>
        <dbReference type="ARBA" id="ARBA00023136"/>
    </source>
</evidence>
<dbReference type="PANTHER" id="PTHR43221:SF1">
    <property type="entry name" value="PROTEASE HTPX"/>
    <property type="match status" value="1"/>
</dbReference>
<dbReference type="Pfam" id="PF01435">
    <property type="entry name" value="Peptidase_M48"/>
    <property type="match status" value="1"/>
</dbReference>
<keyword evidence="8 12" id="KW-0862">Zinc</keyword>
<evidence type="ECO:0000256" key="4">
    <source>
        <dbReference type="ARBA" id="ARBA00022670"/>
    </source>
</evidence>
<dbReference type="Proteomes" id="UP001204151">
    <property type="component" value="Unassembled WGS sequence"/>
</dbReference>
<evidence type="ECO:0000256" key="12">
    <source>
        <dbReference type="HAMAP-Rule" id="MF_00188"/>
    </source>
</evidence>
<evidence type="ECO:0000313" key="15">
    <source>
        <dbReference type="Proteomes" id="UP001204151"/>
    </source>
</evidence>
<dbReference type="EC" id="3.4.24.-" evidence="12"/>
<keyword evidence="6 12" id="KW-0479">Metal-binding</keyword>
<proteinExistence type="inferred from homology"/>
<feature type="binding site" evidence="12">
    <location>
        <position position="224"/>
    </location>
    <ligand>
        <name>Zn(2+)</name>
        <dbReference type="ChEBI" id="CHEBI:29105"/>
        <note>catalytic</note>
    </ligand>
</feature>
<keyword evidence="9 12" id="KW-1133">Transmembrane helix</keyword>
<evidence type="ECO:0000256" key="9">
    <source>
        <dbReference type="ARBA" id="ARBA00022989"/>
    </source>
</evidence>
<comment type="cofactor">
    <cofactor evidence="12">
        <name>Zn(2+)</name>
        <dbReference type="ChEBI" id="CHEBI:29105"/>
    </cofactor>
    <text evidence="12">Binds 1 zinc ion per subunit.</text>
</comment>
<comment type="similarity">
    <text evidence="2 12">Belongs to the peptidase M48B family.</text>
</comment>
<evidence type="ECO:0000256" key="10">
    <source>
        <dbReference type="ARBA" id="ARBA00023049"/>
    </source>
</evidence>
<protein>
    <recommendedName>
        <fullName evidence="12">Protease HtpX homolog</fullName>
        <ecNumber evidence="12">3.4.24.-</ecNumber>
    </recommendedName>
</protein>
<dbReference type="GO" id="GO:0006508">
    <property type="term" value="P:proteolysis"/>
    <property type="evidence" value="ECO:0007669"/>
    <property type="project" value="UniProtKB-KW"/>
</dbReference>
<reference evidence="14 15" key="1">
    <citation type="submission" date="2022-08" db="EMBL/GenBank/DDBJ databases">
        <title>Reclassification of Massilia species as members of the genera Telluria, Duganella, Pseudoduganella, Mokoshia gen. nov. and Zemynaea gen. nov. using orthogonal and non-orthogonal genome-based approaches.</title>
        <authorList>
            <person name="Bowman J.P."/>
        </authorList>
    </citation>
    <scope>NUCLEOTIDE SEQUENCE [LARGE SCALE GENOMIC DNA]</scope>
    <source>
        <strain evidence="14 15">JCM 31316</strain>
    </source>
</reference>
<feature type="domain" description="Peptidase M48" evidence="13">
    <location>
        <begin position="80"/>
        <end position="291"/>
    </location>
</feature>
<keyword evidence="7 12" id="KW-0378">Hydrolase</keyword>
<sequence>MKRILLFLATNLAVVLVLSIVLNVLGVGRAVGVRGINVGALLVFSLVVGFTGAIVSLLMSKPMAKWSTGARVIEQPGNDSEAWLLRVVGNLAQRAGIAMPEVAVYDGEPNAFATGAFKNSALVAVSTGLLANMNREEVEAVLGHEIAHVANGDMVTLTLIQGVVNTFVVFLARVVGFFVDSVVLRRGNDERGPGIGYGITVFVCEILFGLVASMIVAWFSRQREFRADAGSAQLLGSPLPMQHALARLGGLQPGALPQSMAASGISGHGSGWGALFASHPPMEERIAALQALRQTGFAR</sequence>
<dbReference type="PANTHER" id="PTHR43221">
    <property type="entry name" value="PROTEASE HTPX"/>
    <property type="match status" value="1"/>
</dbReference>
<evidence type="ECO:0000256" key="8">
    <source>
        <dbReference type="ARBA" id="ARBA00022833"/>
    </source>
</evidence>
<feature type="binding site" evidence="12">
    <location>
        <position position="148"/>
    </location>
    <ligand>
        <name>Zn(2+)</name>
        <dbReference type="ChEBI" id="CHEBI:29105"/>
        <note>catalytic</note>
    </ligand>
</feature>
<keyword evidence="10 12" id="KW-0482">Metalloprotease</keyword>
<feature type="transmembrane region" description="Helical" evidence="12">
    <location>
        <begin position="195"/>
        <end position="219"/>
    </location>
</feature>
<dbReference type="RefSeq" id="WP_258816111.1">
    <property type="nucleotide sequence ID" value="NZ_JANUGW010000004.1"/>
</dbReference>
<keyword evidence="15" id="KW-1185">Reference proteome</keyword>
<feature type="transmembrane region" description="Helical" evidence="12">
    <location>
        <begin position="36"/>
        <end position="58"/>
    </location>
</feature>
<evidence type="ECO:0000256" key="2">
    <source>
        <dbReference type="ARBA" id="ARBA00009779"/>
    </source>
</evidence>
<dbReference type="InterPro" id="IPR022919">
    <property type="entry name" value="Pept_M48_protease_HtpX"/>
</dbReference>
<name>A0ABT1ZNM5_9BURK</name>
<dbReference type="GO" id="GO:0008233">
    <property type="term" value="F:peptidase activity"/>
    <property type="evidence" value="ECO:0007669"/>
    <property type="project" value="UniProtKB-KW"/>
</dbReference>
<evidence type="ECO:0000256" key="3">
    <source>
        <dbReference type="ARBA" id="ARBA00022475"/>
    </source>
</evidence>
<evidence type="ECO:0000256" key="7">
    <source>
        <dbReference type="ARBA" id="ARBA00022801"/>
    </source>
</evidence>
<feature type="binding site" evidence="12">
    <location>
        <position position="144"/>
    </location>
    <ligand>
        <name>Zn(2+)</name>
        <dbReference type="ChEBI" id="CHEBI:29105"/>
        <note>catalytic</note>
    </ligand>
</feature>
<keyword evidence="5 12" id="KW-0812">Transmembrane</keyword>
<dbReference type="InterPro" id="IPR050083">
    <property type="entry name" value="HtpX_protease"/>
</dbReference>
<comment type="caution">
    <text evidence="14">The sequence shown here is derived from an EMBL/GenBank/DDBJ whole genome shotgun (WGS) entry which is preliminary data.</text>
</comment>
<dbReference type="CDD" id="cd07335">
    <property type="entry name" value="M48B_HtpX_like"/>
    <property type="match status" value="1"/>
</dbReference>
<feature type="transmembrane region" description="Helical" evidence="12">
    <location>
        <begin position="154"/>
        <end position="175"/>
    </location>
</feature>
<evidence type="ECO:0000313" key="14">
    <source>
        <dbReference type="EMBL" id="MCS0581518.1"/>
    </source>
</evidence>